<accession>A0A4U9V5M3</accession>
<feature type="domain" description="Tetrahydrofolate dehydrogenase/cyclohydrolase NAD(P)-binding" evidence="14">
    <location>
        <begin position="138"/>
        <end position="288"/>
    </location>
</feature>
<dbReference type="FunFam" id="3.40.50.10860:FF:000005">
    <property type="entry name" value="C-1-tetrahydrofolate synthase, cytoplasmic, putative"/>
    <property type="match status" value="1"/>
</dbReference>
<dbReference type="CDD" id="cd01080">
    <property type="entry name" value="NAD_bind_m-THF_DH_Cyclohyd"/>
    <property type="match status" value="1"/>
</dbReference>
<dbReference type="InterPro" id="IPR020630">
    <property type="entry name" value="THF_DH/CycHdrlase_cat_dom"/>
</dbReference>
<evidence type="ECO:0000256" key="10">
    <source>
        <dbReference type="ARBA" id="ARBA00023167"/>
    </source>
</evidence>
<dbReference type="EC" id="1.5.1.5" evidence="12"/>
<organism evidence="15 16">
    <name type="scientific">Sphingobacterium thalpophilum</name>
    <dbReference type="NCBI Taxonomy" id="259"/>
    <lineage>
        <taxon>Bacteria</taxon>
        <taxon>Pseudomonadati</taxon>
        <taxon>Bacteroidota</taxon>
        <taxon>Sphingobacteriia</taxon>
        <taxon>Sphingobacteriales</taxon>
        <taxon>Sphingobacteriaceae</taxon>
        <taxon>Sphingobacterium</taxon>
    </lineage>
</organism>
<evidence type="ECO:0000256" key="5">
    <source>
        <dbReference type="ARBA" id="ARBA00022755"/>
    </source>
</evidence>
<dbReference type="InterPro" id="IPR046346">
    <property type="entry name" value="Aminoacid_DH-like_N_sf"/>
</dbReference>
<keyword evidence="10 12" id="KW-0486">Methionine biosynthesis</keyword>
<dbReference type="InterPro" id="IPR036291">
    <property type="entry name" value="NAD(P)-bd_dom_sf"/>
</dbReference>
<dbReference type="GO" id="GO:0000105">
    <property type="term" value="P:L-histidine biosynthetic process"/>
    <property type="evidence" value="ECO:0007669"/>
    <property type="project" value="UniProtKB-KW"/>
</dbReference>
<comment type="caution">
    <text evidence="12">Lacks conserved residue(s) required for the propagation of feature annotation.</text>
</comment>
<name>A0A4U9V5M3_9SPHI</name>
<dbReference type="PRINTS" id="PR00085">
    <property type="entry name" value="THFDHDRGNASE"/>
</dbReference>
<keyword evidence="5 12" id="KW-0658">Purine biosynthesis</keyword>
<sequence length="295" mass="32049">MNLLDGKLVSEKIKEQIALDAAAFTTQTGRKPHLVAILVGNDGGSETYVASKMRNCQLVGFESTNIRYDESITEEELIAKVKEINKDDTIDGLIVQLPLPKHIDPDKVTEAIDYRKDVDGFHPVNLGRMQRNLPCFIPATPYGIMLMLDYYKIDTAGKHAVVVGRSNIVGSPMSILLARNSNPGNCTVTLTHSRTKDLKAEVLRGDIVVAAIGKKNFVTADMVKEGAVIIDVGINRETSTETKSGFKLYGDVDFEHVAPKASWITPVPGGVGLMTIVGLLKNTLEAAKGTIYPKA</sequence>
<dbReference type="Pfam" id="PF02882">
    <property type="entry name" value="THF_DHG_CYH_C"/>
    <property type="match status" value="1"/>
</dbReference>
<evidence type="ECO:0000313" key="15">
    <source>
        <dbReference type="EMBL" id="VTR41830.1"/>
    </source>
</evidence>
<dbReference type="HAMAP" id="MF_01576">
    <property type="entry name" value="THF_DHG_CYH"/>
    <property type="match status" value="1"/>
</dbReference>
<dbReference type="FunFam" id="3.40.50.720:FF:000189">
    <property type="entry name" value="Bifunctional protein FolD"/>
    <property type="match status" value="1"/>
</dbReference>
<evidence type="ECO:0000256" key="4">
    <source>
        <dbReference type="ARBA" id="ARBA00022605"/>
    </source>
</evidence>
<dbReference type="Gene3D" id="3.40.50.10860">
    <property type="entry name" value="Leucine Dehydrogenase, chain A, domain 1"/>
    <property type="match status" value="1"/>
</dbReference>
<keyword evidence="7 12" id="KW-0521">NADP</keyword>
<dbReference type="GO" id="GO:0009086">
    <property type="term" value="P:methionine biosynthetic process"/>
    <property type="evidence" value="ECO:0007669"/>
    <property type="project" value="UniProtKB-KW"/>
</dbReference>
<keyword evidence="3 12" id="KW-0554">One-carbon metabolism</keyword>
<comment type="pathway">
    <text evidence="1 12">One-carbon metabolism; tetrahydrofolate interconversion.</text>
</comment>
<dbReference type="SUPFAM" id="SSF51735">
    <property type="entry name" value="NAD(P)-binding Rossmann-fold domains"/>
    <property type="match status" value="1"/>
</dbReference>
<comment type="catalytic activity">
    <reaction evidence="12">
        <text>(6R)-5,10-methylene-5,6,7,8-tetrahydrofolate + NADP(+) = (6R)-5,10-methenyltetrahydrofolate + NADPH</text>
        <dbReference type="Rhea" id="RHEA:22812"/>
        <dbReference type="ChEBI" id="CHEBI:15636"/>
        <dbReference type="ChEBI" id="CHEBI:57455"/>
        <dbReference type="ChEBI" id="CHEBI:57783"/>
        <dbReference type="ChEBI" id="CHEBI:58349"/>
        <dbReference type="EC" id="1.5.1.5"/>
    </reaction>
</comment>
<keyword evidence="9 12" id="KW-0368">Histidine biosynthesis</keyword>
<dbReference type="EC" id="3.5.4.9" evidence="12"/>
<dbReference type="PANTHER" id="PTHR48099:SF5">
    <property type="entry name" value="C-1-TETRAHYDROFOLATE SYNTHASE, CYTOPLASMIC"/>
    <property type="match status" value="1"/>
</dbReference>
<feature type="binding site" evidence="12">
    <location>
        <position position="234"/>
    </location>
    <ligand>
        <name>NADP(+)</name>
        <dbReference type="ChEBI" id="CHEBI:58349"/>
    </ligand>
</feature>
<evidence type="ECO:0000256" key="9">
    <source>
        <dbReference type="ARBA" id="ARBA00023102"/>
    </source>
</evidence>
<dbReference type="Gene3D" id="3.40.50.720">
    <property type="entry name" value="NAD(P)-binding Rossmann-like Domain"/>
    <property type="match status" value="1"/>
</dbReference>
<evidence type="ECO:0000256" key="8">
    <source>
        <dbReference type="ARBA" id="ARBA00023002"/>
    </source>
</evidence>
<dbReference type="PANTHER" id="PTHR48099">
    <property type="entry name" value="C-1-TETRAHYDROFOLATE SYNTHASE, CYTOPLASMIC-RELATED"/>
    <property type="match status" value="1"/>
</dbReference>
<evidence type="ECO:0000256" key="2">
    <source>
        <dbReference type="ARBA" id="ARBA00011738"/>
    </source>
</evidence>
<feature type="binding site" evidence="12">
    <location>
        <begin position="164"/>
        <end position="166"/>
    </location>
    <ligand>
        <name>NADP(+)</name>
        <dbReference type="ChEBI" id="CHEBI:58349"/>
    </ligand>
</feature>
<evidence type="ECO:0000259" key="13">
    <source>
        <dbReference type="Pfam" id="PF00763"/>
    </source>
</evidence>
<comment type="similarity">
    <text evidence="12">Belongs to the tetrahydrofolate dehydrogenase/cyclohydrolase family.</text>
</comment>
<evidence type="ECO:0000256" key="1">
    <source>
        <dbReference type="ARBA" id="ARBA00004777"/>
    </source>
</evidence>
<dbReference type="InterPro" id="IPR000672">
    <property type="entry name" value="THF_DH/CycHdrlase"/>
</dbReference>
<evidence type="ECO:0000256" key="7">
    <source>
        <dbReference type="ARBA" id="ARBA00022857"/>
    </source>
</evidence>
<evidence type="ECO:0000259" key="14">
    <source>
        <dbReference type="Pfam" id="PF02882"/>
    </source>
</evidence>
<comment type="subunit">
    <text evidence="2 12">Homodimer.</text>
</comment>
<feature type="domain" description="Tetrahydrofolate dehydrogenase/cyclohydrolase catalytic" evidence="13">
    <location>
        <begin position="4"/>
        <end position="119"/>
    </location>
</feature>
<dbReference type="Pfam" id="PF00763">
    <property type="entry name" value="THF_DHG_CYH"/>
    <property type="match status" value="1"/>
</dbReference>
<dbReference type="RefSeq" id="WP_028072408.1">
    <property type="nucleotide sequence ID" value="NZ_CP141191.1"/>
</dbReference>
<proteinExistence type="inferred from homology"/>
<dbReference type="GO" id="GO:0035999">
    <property type="term" value="P:tetrahydrofolate interconversion"/>
    <property type="evidence" value="ECO:0007669"/>
    <property type="project" value="UniProtKB-UniRule"/>
</dbReference>
<gene>
    <name evidence="12 15" type="primary">folD</name>
    <name evidence="15" type="ORF">NCTC11429_02591</name>
</gene>
<protein>
    <recommendedName>
        <fullName evidence="12">Bifunctional protein FolD</fullName>
    </recommendedName>
    <domain>
        <recommendedName>
            <fullName evidence="12">Methylenetetrahydrofolate dehydrogenase</fullName>
            <ecNumber evidence="12">1.5.1.5</ecNumber>
        </recommendedName>
    </domain>
    <domain>
        <recommendedName>
            <fullName evidence="12">Methenyltetrahydrofolate cyclohydrolase</fullName>
            <ecNumber evidence="12">3.5.4.9</ecNumber>
        </recommendedName>
    </domain>
</protein>
<dbReference type="AlphaFoldDB" id="A0A4U9V5M3"/>
<dbReference type="UniPathway" id="UPA00193"/>
<dbReference type="GeneID" id="78463296"/>
<comment type="catalytic activity">
    <reaction evidence="12">
        <text>(6R)-5,10-methenyltetrahydrofolate + H2O = (6R)-10-formyltetrahydrofolate + H(+)</text>
        <dbReference type="Rhea" id="RHEA:23700"/>
        <dbReference type="ChEBI" id="CHEBI:15377"/>
        <dbReference type="ChEBI" id="CHEBI:15378"/>
        <dbReference type="ChEBI" id="CHEBI:57455"/>
        <dbReference type="ChEBI" id="CHEBI:195366"/>
        <dbReference type="EC" id="3.5.4.9"/>
    </reaction>
</comment>
<dbReference type="GO" id="GO:0005829">
    <property type="term" value="C:cytosol"/>
    <property type="evidence" value="ECO:0007669"/>
    <property type="project" value="TreeGrafter"/>
</dbReference>
<dbReference type="InterPro" id="IPR020631">
    <property type="entry name" value="THF_DH/CycHdrlase_NAD-bd_dom"/>
</dbReference>
<dbReference type="GO" id="GO:0006164">
    <property type="term" value="P:purine nucleotide biosynthetic process"/>
    <property type="evidence" value="ECO:0007669"/>
    <property type="project" value="UniProtKB-KW"/>
</dbReference>
<dbReference type="KEGG" id="stha:NCTC11429_02591"/>
<evidence type="ECO:0000256" key="11">
    <source>
        <dbReference type="ARBA" id="ARBA00023268"/>
    </source>
</evidence>
<dbReference type="GO" id="GO:0004477">
    <property type="term" value="F:methenyltetrahydrofolate cyclohydrolase activity"/>
    <property type="evidence" value="ECO:0007669"/>
    <property type="project" value="UniProtKB-UniRule"/>
</dbReference>
<reference evidence="15 16" key="1">
    <citation type="submission" date="2019-05" db="EMBL/GenBank/DDBJ databases">
        <authorList>
            <consortium name="Pathogen Informatics"/>
        </authorList>
    </citation>
    <scope>NUCLEOTIDE SEQUENCE [LARGE SCALE GENOMIC DNA]</scope>
    <source>
        <strain evidence="15 16">NCTC11429</strain>
    </source>
</reference>
<keyword evidence="11 12" id="KW-0511">Multifunctional enzyme</keyword>
<dbReference type="GO" id="GO:0004488">
    <property type="term" value="F:methylenetetrahydrofolate dehydrogenase (NADP+) activity"/>
    <property type="evidence" value="ECO:0007669"/>
    <property type="project" value="UniProtKB-UniRule"/>
</dbReference>
<keyword evidence="8 12" id="KW-0560">Oxidoreductase</keyword>
<dbReference type="SUPFAM" id="SSF53223">
    <property type="entry name" value="Aminoacid dehydrogenase-like, N-terminal domain"/>
    <property type="match status" value="1"/>
</dbReference>
<comment type="function">
    <text evidence="12">Catalyzes the oxidation of 5,10-methylenetetrahydrofolate to 5,10-methenyltetrahydrofolate and then the hydrolysis of 5,10-methenyltetrahydrofolate to 10-formyltetrahydrofolate.</text>
</comment>
<evidence type="ECO:0000313" key="16">
    <source>
        <dbReference type="Proteomes" id="UP000308196"/>
    </source>
</evidence>
<dbReference type="EMBL" id="LR590484">
    <property type="protein sequence ID" value="VTR41830.1"/>
    <property type="molecule type" value="Genomic_DNA"/>
</dbReference>
<dbReference type="Proteomes" id="UP000308196">
    <property type="component" value="Chromosome"/>
</dbReference>
<dbReference type="PROSITE" id="PS00766">
    <property type="entry name" value="THF_DHG_CYH_1"/>
    <property type="match status" value="1"/>
</dbReference>
<keyword evidence="6 12" id="KW-0378">Hydrolase</keyword>
<evidence type="ECO:0000256" key="6">
    <source>
        <dbReference type="ARBA" id="ARBA00022801"/>
    </source>
</evidence>
<evidence type="ECO:0000256" key="12">
    <source>
        <dbReference type="HAMAP-Rule" id="MF_01576"/>
    </source>
</evidence>
<dbReference type="STRING" id="1123265.GCA_000686625_02239"/>
<dbReference type="InterPro" id="IPR020867">
    <property type="entry name" value="THF_DH/CycHdrlase_CS"/>
</dbReference>
<keyword evidence="4 12" id="KW-0028">Amino-acid biosynthesis</keyword>
<evidence type="ECO:0000256" key="3">
    <source>
        <dbReference type="ARBA" id="ARBA00022563"/>
    </source>
</evidence>